<accession>A0AB34H4Y9</accession>
<comment type="similarity">
    <text evidence="1">Belongs to the sulfotransferase 1 family.</text>
</comment>
<dbReference type="Proteomes" id="UP001159641">
    <property type="component" value="Unassembled WGS sequence"/>
</dbReference>
<proteinExistence type="inferred from homology"/>
<sequence>MFYVQDPKREILKMLKFLEKDVSEEVLNKIIYDSSFDVMKQNPMASYSTLPTSIMNQRVSAFMRRGFASLQGCRGPGRTTSGASERGLGQDYKRKTARSTLTFRTASERWGAWQSPSLDFRRLSLMIRTLKTMTPFPPPELRTLSVDPMPRDTQNAITPWVERSLKLNYTVVHRGPATCDAGAK</sequence>
<feature type="domain" description="Sulfotransferase" evidence="2">
    <location>
        <begin position="4"/>
        <end position="66"/>
    </location>
</feature>
<dbReference type="GO" id="GO:0008146">
    <property type="term" value="F:sulfotransferase activity"/>
    <property type="evidence" value="ECO:0007669"/>
    <property type="project" value="InterPro"/>
</dbReference>
<keyword evidence="4" id="KW-1185">Reference proteome</keyword>
<dbReference type="InterPro" id="IPR000863">
    <property type="entry name" value="Sulfotransferase_dom"/>
</dbReference>
<dbReference type="AlphaFoldDB" id="A0AB34H4Y9"/>
<keyword evidence="1" id="KW-0808">Transferase</keyword>
<evidence type="ECO:0000256" key="1">
    <source>
        <dbReference type="RuleBase" id="RU361155"/>
    </source>
</evidence>
<dbReference type="Pfam" id="PF00685">
    <property type="entry name" value="Sulfotransfer_1"/>
    <property type="match status" value="1"/>
</dbReference>
<organism evidence="3 4">
    <name type="scientific">Eschrichtius robustus</name>
    <name type="common">California gray whale</name>
    <name type="synonym">Eschrichtius gibbosus</name>
    <dbReference type="NCBI Taxonomy" id="9764"/>
    <lineage>
        <taxon>Eukaryota</taxon>
        <taxon>Metazoa</taxon>
        <taxon>Chordata</taxon>
        <taxon>Craniata</taxon>
        <taxon>Vertebrata</taxon>
        <taxon>Euteleostomi</taxon>
        <taxon>Mammalia</taxon>
        <taxon>Eutheria</taxon>
        <taxon>Laurasiatheria</taxon>
        <taxon>Artiodactyla</taxon>
        <taxon>Whippomorpha</taxon>
        <taxon>Cetacea</taxon>
        <taxon>Mysticeti</taxon>
        <taxon>Eschrichtiidae</taxon>
        <taxon>Eschrichtius</taxon>
    </lineage>
</organism>
<dbReference type="SUPFAM" id="SSF52540">
    <property type="entry name" value="P-loop containing nucleoside triphosphate hydrolases"/>
    <property type="match status" value="1"/>
</dbReference>
<evidence type="ECO:0000259" key="2">
    <source>
        <dbReference type="Pfam" id="PF00685"/>
    </source>
</evidence>
<comment type="caution">
    <text evidence="3">The sequence shown here is derived from an EMBL/GenBank/DDBJ whole genome shotgun (WGS) entry which is preliminary data.</text>
</comment>
<gene>
    <name evidence="3" type="ORF">J1605_005660</name>
</gene>
<dbReference type="Gene3D" id="3.40.50.300">
    <property type="entry name" value="P-loop containing nucleotide triphosphate hydrolases"/>
    <property type="match status" value="1"/>
</dbReference>
<dbReference type="EMBL" id="JAIQCJ010001699">
    <property type="protein sequence ID" value="KAJ8787856.1"/>
    <property type="molecule type" value="Genomic_DNA"/>
</dbReference>
<name>A0AB34H4Y9_ESCRO</name>
<dbReference type="InterPro" id="IPR027417">
    <property type="entry name" value="P-loop_NTPase"/>
</dbReference>
<reference evidence="3 4" key="1">
    <citation type="submission" date="2022-11" db="EMBL/GenBank/DDBJ databases">
        <title>Whole genome sequence of Eschrichtius robustus ER-17-0199.</title>
        <authorList>
            <person name="Bruniche-Olsen A."/>
            <person name="Black A.N."/>
            <person name="Fields C.J."/>
            <person name="Walden K."/>
            <person name="Dewoody J.A."/>
        </authorList>
    </citation>
    <scope>NUCLEOTIDE SEQUENCE [LARGE SCALE GENOMIC DNA]</scope>
    <source>
        <strain evidence="3">ER-17-0199</strain>
        <tissue evidence="3">Blubber</tissue>
    </source>
</reference>
<dbReference type="EC" id="2.8.2.-" evidence="1"/>
<protein>
    <recommendedName>
        <fullName evidence="1">Sulfotransferase</fullName>
        <ecNumber evidence="1">2.8.2.-</ecNumber>
    </recommendedName>
</protein>
<evidence type="ECO:0000313" key="3">
    <source>
        <dbReference type="EMBL" id="KAJ8787856.1"/>
    </source>
</evidence>
<evidence type="ECO:0000313" key="4">
    <source>
        <dbReference type="Proteomes" id="UP001159641"/>
    </source>
</evidence>